<reference evidence="8" key="1">
    <citation type="submission" date="2018-06" db="EMBL/GenBank/DDBJ databases">
        <authorList>
            <person name="Zhirakovskaya E."/>
        </authorList>
    </citation>
    <scope>NUCLEOTIDE SEQUENCE</scope>
</reference>
<organism evidence="8">
    <name type="scientific">hydrothermal vent metagenome</name>
    <dbReference type="NCBI Taxonomy" id="652676"/>
    <lineage>
        <taxon>unclassified sequences</taxon>
        <taxon>metagenomes</taxon>
        <taxon>ecological metagenomes</taxon>
    </lineage>
</organism>
<feature type="transmembrane region" description="Helical" evidence="6">
    <location>
        <begin position="89"/>
        <end position="111"/>
    </location>
</feature>
<dbReference type="InterPro" id="IPR015414">
    <property type="entry name" value="TMEM64"/>
</dbReference>
<dbReference type="InterPro" id="IPR032816">
    <property type="entry name" value="VTT_dom"/>
</dbReference>
<evidence type="ECO:0000256" key="5">
    <source>
        <dbReference type="ARBA" id="ARBA00023136"/>
    </source>
</evidence>
<dbReference type="EMBL" id="UOEC01000023">
    <property type="protein sequence ID" value="VAV87141.1"/>
    <property type="molecule type" value="Genomic_DNA"/>
</dbReference>
<evidence type="ECO:0000259" key="7">
    <source>
        <dbReference type="Pfam" id="PF09335"/>
    </source>
</evidence>
<evidence type="ECO:0000256" key="3">
    <source>
        <dbReference type="ARBA" id="ARBA00022692"/>
    </source>
</evidence>
<keyword evidence="5 6" id="KW-0472">Membrane</keyword>
<feature type="domain" description="VTT" evidence="7">
    <location>
        <begin position="69"/>
        <end position="185"/>
    </location>
</feature>
<feature type="transmembrane region" description="Helical" evidence="6">
    <location>
        <begin position="9"/>
        <end position="26"/>
    </location>
</feature>
<evidence type="ECO:0000256" key="1">
    <source>
        <dbReference type="ARBA" id="ARBA00004651"/>
    </source>
</evidence>
<evidence type="ECO:0000313" key="8">
    <source>
        <dbReference type="EMBL" id="VAV87141.1"/>
    </source>
</evidence>
<accession>A0A3B0R4S5</accession>
<evidence type="ECO:0000256" key="6">
    <source>
        <dbReference type="SAM" id="Phobius"/>
    </source>
</evidence>
<evidence type="ECO:0000256" key="4">
    <source>
        <dbReference type="ARBA" id="ARBA00022989"/>
    </source>
</evidence>
<dbReference type="PANTHER" id="PTHR12677">
    <property type="entry name" value="GOLGI APPARATUS MEMBRANE PROTEIN TVP38-RELATED"/>
    <property type="match status" value="1"/>
</dbReference>
<name>A0A3B0R4S5_9ZZZZ</name>
<sequence length="224" mass="23974">MNVKSTHKLVLAGIIILTLAALYWWGDRLGLPSELPNGDDLRAWFDTLGVVGPVAVIALMVVAILVSPLPSAPIALAAGAVYGHVWGTLYVLVGSEIGALAAFAIARFFGFDLLHKWFGKQLNSGLAGSQNVLMFTVFASRLLPFISFDIVSYAAGLTALKFWRFAIATLAGIIPASFFLAHVGSELVAGETDRILFAVGMLGLLTALPILVKLFARFRRKDSS</sequence>
<proteinExistence type="predicted"/>
<keyword evidence="2" id="KW-1003">Cell membrane</keyword>
<feature type="transmembrane region" description="Helical" evidence="6">
    <location>
        <begin position="195"/>
        <end position="216"/>
    </location>
</feature>
<dbReference type="AlphaFoldDB" id="A0A3B0R4S5"/>
<keyword evidence="3 6" id="KW-0812">Transmembrane</keyword>
<dbReference type="GO" id="GO:0005886">
    <property type="term" value="C:plasma membrane"/>
    <property type="evidence" value="ECO:0007669"/>
    <property type="project" value="UniProtKB-SubCell"/>
</dbReference>
<feature type="transmembrane region" description="Helical" evidence="6">
    <location>
        <begin position="131"/>
        <end position="155"/>
    </location>
</feature>
<gene>
    <name evidence="8" type="ORF">MNBD_ALPHA08-406</name>
</gene>
<dbReference type="PANTHER" id="PTHR12677:SF59">
    <property type="entry name" value="GOLGI APPARATUS MEMBRANE PROTEIN TVP38-RELATED"/>
    <property type="match status" value="1"/>
</dbReference>
<evidence type="ECO:0000256" key="2">
    <source>
        <dbReference type="ARBA" id="ARBA00022475"/>
    </source>
</evidence>
<dbReference type="Pfam" id="PF09335">
    <property type="entry name" value="VTT_dom"/>
    <property type="match status" value="1"/>
</dbReference>
<keyword evidence="4 6" id="KW-1133">Transmembrane helix</keyword>
<protein>
    <recommendedName>
        <fullName evidence="7">VTT domain-containing protein</fullName>
    </recommendedName>
</protein>
<comment type="subcellular location">
    <subcellularLocation>
        <location evidence="1">Cell membrane</location>
        <topology evidence="1">Multi-pass membrane protein</topology>
    </subcellularLocation>
</comment>
<feature type="transmembrane region" description="Helical" evidence="6">
    <location>
        <begin position="54"/>
        <end position="82"/>
    </location>
</feature>
<feature type="transmembrane region" description="Helical" evidence="6">
    <location>
        <begin position="162"/>
        <end position="183"/>
    </location>
</feature>